<accession>A0A0C9UKL2</accession>
<sequence length="379" mass="42040">MVPTSKKVASKPSRKSPRFPTAGLEPQGESAVVGGASSQREGGEGLESEGEGSVREEERRMGSIQEGFEDQISGSTPRKLVRIGRNVLRSPSEGGSDEEFYEMEARSKRDIFEESSADGSENSRLSYFLRGEDTGIREDSEVLGLLRRESEDTPKESVEGEVGLITGDPRVHPRMIPAVMQQVEDKPESSTLLARAKEKSKEDGNMISEPEISMDFLERKASILDTISEEELTEIIKLIRTKEENQHSLSKEAGKGDEAPIESQLVQGQQSISGNLRKKKRDTPDLPGGYLERRLNSVPPDGNDGSSGSSSDSDSEVEMNRKNIQDTTPFHSRENRGISKDNDIKSCVQKLKPPELFIYDGTPDYDRFEHWCFVLTALE</sequence>
<name>A0A0C9UKL2_SPHS4</name>
<feature type="compositionally biased region" description="Basic and acidic residues" evidence="1">
    <location>
        <begin position="146"/>
        <end position="158"/>
    </location>
</feature>
<feature type="region of interest" description="Disordered" evidence="1">
    <location>
        <begin position="146"/>
        <end position="173"/>
    </location>
</feature>
<evidence type="ECO:0000256" key="1">
    <source>
        <dbReference type="SAM" id="MobiDB-lite"/>
    </source>
</evidence>
<dbReference type="Proteomes" id="UP000054279">
    <property type="component" value="Unassembled WGS sequence"/>
</dbReference>
<feature type="region of interest" description="Disordered" evidence="1">
    <location>
        <begin position="1"/>
        <end position="102"/>
    </location>
</feature>
<evidence type="ECO:0000313" key="3">
    <source>
        <dbReference type="Proteomes" id="UP000054279"/>
    </source>
</evidence>
<evidence type="ECO:0000313" key="2">
    <source>
        <dbReference type="EMBL" id="KIJ25790.1"/>
    </source>
</evidence>
<feature type="compositionally biased region" description="Basic residues" evidence="1">
    <location>
        <begin position="8"/>
        <end position="17"/>
    </location>
</feature>
<feature type="compositionally biased region" description="Basic and acidic residues" evidence="1">
    <location>
        <begin position="52"/>
        <end position="61"/>
    </location>
</feature>
<organism evidence="2 3">
    <name type="scientific">Sphaerobolus stellatus (strain SS14)</name>
    <dbReference type="NCBI Taxonomy" id="990650"/>
    <lineage>
        <taxon>Eukaryota</taxon>
        <taxon>Fungi</taxon>
        <taxon>Dikarya</taxon>
        <taxon>Basidiomycota</taxon>
        <taxon>Agaricomycotina</taxon>
        <taxon>Agaricomycetes</taxon>
        <taxon>Phallomycetidae</taxon>
        <taxon>Geastrales</taxon>
        <taxon>Sphaerobolaceae</taxon>
        <taxon>Sphaerobolus</taxon>
    </lineage>
</organism>
<dbReference type="EMBL" id="KN837398">
    <property type="protein sequence ID" value="KIJ25790.1"/>
    <property type="molecule type" value="Genomic_DNA"/>
</dbReference>
<feature type="compositionally biased region" description="Low complexity" evidence="1">
    <location>
        <begin position="301"/>
        <end position="312"/>
    </location>
</feature>
<protein>
    <submittedName>
        <fullName evidence="2">Uncharacterized protein</fullName>
    </submittedName>
</protein>
<feature type="compositionally biased region" description="Basic and acidic residues" evidence="1">
    <location>
        <begin position="240"/>
        <end position="258"/>
    </location>
</feature>
<proteinExistence type="predicted"/>
<reference evidence="2 3" key="1">
    <citation type="submission" date="2014-06" db="EMBL/GenBank/DDBJ databases">
        <title>Evolutionary Origins and Diversification of the Mycorrhizal Mutualists.</title>
        <authorList>
            <consortium name="DOE Joint Genome Institute"/>
            <consortium name="Mycorrhizal Genomics Consortium"/>
            <person name="Kohler A."/>
            <person name="Kuo A."/>
            <person name="Nagy L.G."/>
            <person name="Floudas D."/>
            <person name="Copeland A."/>
            <person name="Barry K.W."/>
            <person name="Cichocki N."/>
            <person name="Veneault-Fourrey C."/>
            <person name="LaButti K."/>
            <person name="Lindquist E.A."/>
            <person name="Lipzen A."/>
            <person name="Lundell T."/>
            <person name="Morin E."/>
            <person name="Murat C."/>
            <person name="Riley R."/>
            <person name="Ohm R."/>
            <person name="Sun H."/>
            <person name="Tunlid A."/>
            <person name="Henrissat B."/>
            <person name="Grigoriev I.V."/>
            <person name="Hibbett D.S."/>
            <person name="Martin F."/>
        </authorList>
    </citation>
    <scope>NUCLEOTIDE SEQUENCE [LARGE SCALE GENOMIC DNA]</scope>
    <source>
        <strain evidence="2 3">SS14</strain>
    </source>
</reference>
<dbReference type="AlphaFoldDB" id="A0A0C9UKL2"/>
<feature type="compositionally biased region" description="Polar residues" evidence="1">
    <location>
        <begin position="264"/>
        <end position="274"/>
    </location>
</feature>
<keyword evidence="3" id="KW-1185">Reference proteome</keyword>
<gene>
    <name evidence="2" type="ORF">M422DRAFT_273199</name>
</gene>
<dbReference type="HOGENOM" id="CLU_729921_0_0_1"/>
<feature type="region of interest" description="Disordered" evidence="1">
    <location>
        <begin position="239"/>
        <end position="338"/>
    </location>
</feature>